<comment type="caution">
    <text evidence="2">The sequence shown here is derived from an EMBL/GenBank/DDBJ whole genome shotgun (WGS) entry which is preliminary data.</text>
</comment>
<organism evidence="2 3">
    <name type="scientific">Alternaria atra</name>
    <dbReference type="NCBI Taxonomy" id="119953"/>
    <lineage>
        <taxon>Eukaryota</taxon>
        <taxon>Fungi</taxon>
        <taxon>Dikarya</taxon>
        <taxon>Ascomycota</taxon>
        <taxon>Pezizomycotina</taxon>
        <taxon>Dothideomycetes</taxon>
        <taxon>Pleosporomycetidae</taxon>
        <taxon>Pleosporales</taxon>
        <taxon>Pleosporineae</taxon>
        <taxon>Pleosporaceae</taxon>
        <taxon>Alternaria</taxon>
        <taxon>Alternaria sect. Ulocladioides</taxon>
    </lineage>
</organism>
<name>A0A8J2IE26_9PLEO</name>
<evidence type="ECO:0000256" key="1">
    <source>
        <dbReference type="SAM" id="MobiDB-lite"/>
    </source>
</evidence>
<feature type="compositionally biased region" description="Polar residues" evidence="1">
    <location>
        <begin position="1"/>
        <end position="12"/>
    </location>
</feature>
<feature type="region of interest" description="Disordered" evidence="1">
    <location>
        <begin position="242"/>
        <end position="271"/>
    </location>
</feature>
<evidence type="ECO:0000313" key="3">
    <source>
        <dbReference type="Proteomes" id="UP000676310"/>
    </source>
</evidence>
<dbReference type="EMBL" id="CAJRGZ010000036">
    <property type="protein sequence ID" value="CAG5189929.1"/>
    <property type="molecule type" value="Genomic_DNA"/>
</dbReference>
<reference evidence="2" key="1">
    <citation type="submission" date="2021-05" db="EMBL/GenBank/DDBJ databases">
        <authorList>
            <person name="Stam R."/>
        </authorList>
    </citation>
    <scope>NUCLEOTIDE SEQUENCE</scope>
    <source>
        <strain evidence="2">CS162</strain>
    </source>
</reference>
<accession>A0A8J2IE26</accession>
<gene>
    <name evidence="2" type="ORF">ALTATR162_LOCUS12114</name>
</gene>
<keyword evidence="3" id="KW-1185">Reference proteome</keyword>
<dbReference type="OrthoDB" id="3769542at2759"/>
<sequence length="418" mass="46096">MDQSWEMLSSDSLLDAEGDADSSLGETSWPEIDAPETQAADVLCNNGAIDGSQASGHASIEPCLPEHPAALTASQTGATVDQAIDQAMASILEPEMSEPSPTEAAITSTSDQEPEPRTISPPESPRIESGTEPEAAMAAHEKDTQLVTRDLRRSVESPAIEEQCRANNDPIADDHVASASSSMCHAEAGTTSAVPHTASHAGHVSSEGITHGNKGLPMSDSEDEELFESIIIDDNGGQPIIIDSSDGEMNVNSRPNPRRRAQRKRISPQSPEMVNWTSKEYGTTSAAGLTTAWEKVWEQWGWIHTKADRQLAQTLDQFHGIMSDVRSYELWNEEYRKHDGRRAFRAWGRYGIEKRVRKLLRPKRDERLMRKFGRALKRLQEAEEEHHSIALTMGDGDSEDCDYVPTQTWLPHSHKSQV</sequence>
<proteinExistence type="predicted"/>
<dbReference type="AlphaFoldDB" id="A0A8J2IE26"/>
<evidence type="ECO:0000313" key="2">
    <source>
        <dbReference type="EMBL" id="CAG5189929.1"/>
    </source>
</evidence>
<feature type="compositionally biased region" description="Basic residues" evidence="1">
    <location>
        <begin position="256"/>
        <end position="266"/>
    </location>
</feature>
<feature type="region of interest" description="Disordered" evidence="1">
    <location>
        <begin position="1"/>
        <end position="62"/>
    </location>
</feature>
<protein>
    <submittedName>
        <fullName evidence="2">Uncharacterized protein</fullName>
    </submittedName>
</protein>
<feature type="region of interest" description="Disordered" evidence="1">
    <location>
        <begin position="94"/>
        <end position="147"/>
    </location>
</feature>
<dbReference type="RefSeq" id="XP_043175695.1">
    <property type="nucleotide sequence ID" value="XM_043319760.1"/>
</dbReference>
<dbReference type="Proteomes" id="UP000676310">
    <property type="component" value="Unassembled WGS sequence"/>
</dbReference>
<dbReference type="GeneID" id="67012462"/>